<dbReference type="SUPFAM" id="SSF46894">
    <property type="entry name" value="C-terminal effector domain of the bipartite response regulators"/>
    <property type="match status" value="1"/>
</dbReference>
<reference evidence="3 4" key="1">
    <citation type="submission" date="2016-10" db="EMBL/GenBank/DDBJ databases">
        <title>Genome sequence of Nocardia seriolae strain EM150506, isolated from Anguila japonica.</title>
        <authorList>
            <person name="Han H.-J."/>
        </authorList>
    </citation>
    <scope>NUCLEOTIDE SEQUENCE [LARGE SCALE GENOMIC DNA]</scope>
    <source>
        <strain evidence="3 4">EM150506</strain>
    </source>
</reference>
<dbReference type="Gene3D" id="1.25.40.10">
    <property type="entry name" value="Tetratricopeptide repeat domain"/>
    <property type="match status" value="1"/>
</dbReference>
<dbReference type="InterPro" id="IPR016032">
    <property type="entry name" value="Sig_transdc_resp-reg_C-effctor"/>
</dbReference>
<evidence type="ECO:0000313" key="3">
    <source>
        <dbReference type="EMBL" id="APA99618.1"/>
    </source>
</evidence>
<gene>
    <name evidence="3" type="ORF">NS506_05572</name>
</gene>
<sequence length="692" mass="74118">MPVGAGGGMRCSAATPNQSGSAADLTGAPESAGARLRVARAVAVLGAAADIDRVAALLAARHEEIRTVVAELAAAGLIVGECRPHPEMAVRVLRELPADERRALHGATAELLYRAGFPAEAVARHLVAAGDARGSWAAQVLLEVADYAYEADELDSAGTHLELAYRASRRADERAAIATRLVAVEWRINPSARTRNFGRLKAALRTGRVPYPDLSMTALHMLWHGYTLHADHALVRLRRGADGAGSPVDRLEFLGAWLRYTHPVQAQRHEWTADLRPGGESAPPERDSAHRQAAALLCGLLEQCPPARTAAAAQRILAQHRLTPVTVEVLVAAVDCLLHTDRLDAADAWCTALLAEATARRAPTWQALFASARAETLLRKGNLTEAAGHALIALNLLPAEQLGVWLGRPIGVLVRALTAQGRHAEAAAQLERPVPRALFDSRFALGYLRAFGEHCLATGRGEEAHRHFRRCGRLMDEWGMDFAWLAPWRNDLAAAGLVAGQRVQARTFATRHLDAIGGAEQHHTGGVSLRLLAATGDPLRRVTLLRRAAALARTGGDELELATVLADLGDAYRALGEADRARPPLREAARLAESCGCEPLLTRLGVDAAADPEAREVPAAGGLETLSPAERRVAELAALGHRNRDIADALNITASTVEQHLTRVYRKLAVARRGELRFALAARKEGARTAVG</sequence>
<dbReference type="InterPro" id="IPR000792">
    <property type="entry name" value="Tscrpt_reg_LuxR_C"/>
</dbReference>
<dbReference type="Pfam" id="PF00196">
    <property type="entry name" value="GerE"/>
    <property type="match status" value="1"/>
</dbReference>
<dbReference type="PROSITE" id="PS00622">
    <property type="entry name" value="HTH_LUXR_1"/>
    <property type="match status" value="1"/>
</dbReference>
<evidence type="ECO:0000313" key="4">
    <source>
        <dbReference type="Proteomes" id="UP000180166"/>
    </source>
</evidence>
<evidence type="ECO:0000259" key="2">
    <source>
        <dbReference type="PROSITE" id="PS50043"/>
    </source>
</evidence>
<evidence type="ECO:0000256" key="1">
    <source>
        <dbReference type="SAM" id="MobiDB-lite"/>
    </source>
</evidence>
<name>A0ABC8AZI4_9NOCA</name>
<dbReference type="InterPro" id="IPR011990">
    <property type="entry name" value="TPR-like_helical_dom_sf"/>
</dbReference>
<dbReference type="AlphaFoldDB" id="A0ABC8AZI4"/>
<dbReference type="CDD" id="cd06170">
    <property type="entry name" value="LuxR_C_like"/>
    <property type="match status" value="1"/>
</dbReference>
<dbReference type="PRINTS" id="PR00038">
    <property type="entry name" value="HTHLUXR"/>
</dbReference>
<dbReference type="SUPFAM" id="SSF48452">
    <property type="entry name" value="TPR-like"/>
    <property type="match status" value="1"/>
</dbReference>
<dbReference type="SMART" id="SM00421">
    <property type="entry name" value="HTH_LUXR"/>
    <property type="match status" value="1"/>
</dbReference>
<dbReference type="EMBL" id="CP017839">
    <property type="protein sequence ID" value="APA99618.1"/>
    <property type="molecule type" value="Genomic_DNA"/>
</dbReference>
<dbReference type="PROSITE" id="PS50043">
    <property type="entry name" value="HTH_LUXR_2"/>
    <property type="match status" value="1"/>
</dbReference>
<feature type="region of interest" description="Disordered" evidence="1">
    <location>
        <begin position="1"/>
        <end position="27"/>
    </location>
</feature>
<dbReference type="Gene3D" id="1.10.10.10">
    <property type="entry name" value="Winged helix-like DNA-binding domain superfamily/Winged helix DNA-binding domain"/>
    <property type="match status" value="1"/>
</dbReference>
<dbReference type="Proteomes" id="UP000180166">
    <property type="component" value="Chromosome"/>
</dbReference>
<dbReference type="GO" id="GO:0003677">
    <property type="term" value="F:DNA binding"/>
    <property type="evidence" value="ECO:0007669"/>
    <property type="project" value="UniProtKB-ARBA"/>
</dbReference>
<feature type="domain" description="HTH luxR-type" evidence="2">
    <location>
        <begin position="619"/>
        <end position="685"/>
    </location>
</feature>
<dbReference type="InterPro" id="IPR036388">
    <property type="entry name" value="WH-like_DNA-bd_sf"/>
</dbReference>
<dbReference type="KEGG" id="nsr:NS506_05572"/>
<organism evidence="3 4">
    <name type="scientific">Nocardia seriolae</name>
    <dbReference type="NCBI Taxonomy" id="37332"/>
    <lineage>
        <taxon>Bacteria</taxon>
        <taxon>Bacillati</taxon>
        <taxon>Actinomycetota</taxon>
        <taxon>Actinomycetes</taxon>
        <taxon>Mycobacteriales</taxon>
        <taxon>Nocardiaceae</taxon>
        <taxon>Nocardia</taxon>
    </lineage>
</organism>
<proteinExistence type="predicted"/>
<accession>A0ABC8AZI4</accession>
<protein>
    <recommendedName>
        <fullName evidence="2">HTH luxR-type domain-containing protein</fullName>
    </recommendedName>
</protein>